<dbReference type="InterPro" id="IPR036412">
    <property type="entry name" value="HAD-like_sf"/>
</dbReference>
<dbReference type="PANTHER" id="PTHR43434:SF1">
    <property type="entry name" value="PHOSPHOGLYCOLATE PHOSPHATASE"/>
    <property type="match status" value="1"/>
</dbReference>
<dbReference type="Gene3D" id="1.10.150.240">
    <property type="entry name" value="Putative phosphatase, domain 2"/>
    <property type="match status" value="1"/>
</dbReference>
<comment type="caution">
    <text evidence="1">The sequence shown here is derived from an EMBL/GenBank/DDBJ whole genome shotgun (WGS) entry which is preliminary data.</text>
</comment>
<dbReference type="PANTHER" id="PTHR43434">
    <property type="entry name" value="PHOSPHOGLYCOLATE PHOSPHATASE"/>
    <property type="match status" value="1"/>
</dbReference>
<protein>
    <submittedName>
        <fullName evidence="1">HAD family hydrolase</fullName>
    </submittedName>
</protein>
<dbReference type="InterPro" id="IPR041492">
    <property type="entry name" value="HAD_2"/>
</dbReference>
<proteinExistence type="predicted"/>
<dbReference type="GO" id="GO:0005829">
    <property type="term" value="C:cytosol"/>
    <property type="evidence" value="ECO:0007669"/>
    <property type="project" value="TreeGrafter"/>
</dbReference>
<dbReference type="Gene3D" id="3.40.50.1000">
    <property type="entry name" value="HAD superfamily/HAD-like"/>
    <property type="match status" value="1"/>
</dbReference>
<evidence type="ECO:0000313" key="1">
    <source>
        <dbReference type="EMBL" id="HHQ80216.1"/>
    </source>
</evidence>
<dbReference type="GO" id="GO:0008967">
    <property type="term" value="F:phosphoglycolate phosphatase activity"/>
    <property type="evidence" value="ECO:0007669"/>
    <property type="project" value="TreeGrafter"/>
</dbReference>
<accession>A0A7J3ZJB1</accession>
<dbReference type="GO" id="GO:0006281">
    <property type="term" value="P:DNA repair"/>
    <property type="evidence" value="ECO:0007669"/>
    <property type="project" value="TreeGrafter"/>
</dbReference>
<organism evidence="1">
    <name type="scientific">Fervidicoccus fontis</name>
    <dbReference type="NCBI Taxonomy" id="683846"/>
    <lineage>
        <taxon>Archaea</taxon>
        <taxon>Thermoproteota</taxon>
        <taxon>Thermoprotei</taxon>
        <taxon>Fervidicoccales</taxon>
        <taxon>Fervidicoccaceae</taxon>
        <taxon>Fervidicoccus</taxon>
    </lineage>
</organism>
<dbReference type="InterPro" id="IPR023198">
    <property type="entry name" value="PGP-like_dom2"/>
</dbReference>
<gene>
    <name evidence="1" type="ORF">ENM78_01955</name>
</gene>
<reference evidence="1" key="1">
    <citation type="journal article" date="2020" name="mSystems">
        <title>Genome- and Community-Level Interaction Insights into Carbon Utilization and Element Cycling Functions of Hydrothermarchaeota in Hydrothermal Sediment.</title>
        <authorList>
            <person name="Zhou Z."/>
            <person name="Liu Y."/>
            <person name="Xu W."/>
            <person name="Pan J."/>
            <person name="Luo Z.H."/>
            <person name="Li M."/>
        </authorList>
    </citation>
    <scope>NUCLEOTIDE SEQUENCE [LARGE SCALE GENOMIC DNA]</scope>
    <source>
        <strain evidence="1">SpSt-1116</strain>
    </source>
</reference>
<dbReference type="InterPro" id="IPR050155">
    <property type="entry name" value="HAD-like_hydrolase_sf"/>
</dbReference>
<dbReference type="AlphaFoldDB" id="A0A7J3ZJB1"/>
<dbReference type="Pfam" id="PF13419">
    <property type="entry name" value="HAD_2"/>
    <property type="match status" value="1"/>
</dbReference>
<dbReference type="InterPro" id="IPR023214">
    <property type="entry name" value="HAD_sf"/>
</dbReference>
<name>A0A7J3ZJB1_9CREN</name>
<sequence>MSCRAPRGGYRLVLFDLDGTLVDTMGEYARLAAKLLSSNGIMNYDEAYIAYLETAGRPFIDQLKVLGVREPVAAKLNQAFIEGKRDIIKRTRMLPITRQFLAELRDRGYLLATSTNNECELVAHVDGIDELHLVLCFDGAHHRKGRPHLETLKLLLGVGESEIVFVGDSEYDIQVYQQLHVHTIKTQGLFTTHEINRVRRIILRGESESLEPNDCIRPP</sequence>
<dbReference type="EMBL" id="DRZC01000028">
    <property type="protein sequence ID" value="HHQ80216.1"/>
    <property type="molecule type" value="Genomic_DNA"/>
</dbReference>
<dbReference type="SUPFAM" id="SSF56784">
    <property type="entry name" value="HAD-like"/>
    <property type="match status" value="1"/>
</dbReference>
<keyword evidence="1" id="KW-0378">Hydrolase</keyword>